<dbReference type="Pfam" id="PF02668">
    <property type="entry name" value="TauD"/>
    <property type="match status" value="1"/>
</dbReference>
<dbReference type="GO" id="GO:0016706">
    <property type="term" value="F:2-oxoglutarate-dependent dioxygenase activity"/>
    <property type="evidence" value="ECO:0007669"/>
    <property type="project" value="TreeGrafter"/>
</dbReference>
<evidence type="ECO:0000256" key="5">
    <source>
        <dbReference type="ARBA" id="ARBA00023002"/>
    </source>
</evidence>
<dbReference type="InterPro" id="IPR051323">
    <property type="entry name" value="AtsK-like"/>
</dbReference>
<dbReference type="Proteomes" id="UP001316803">
    <property type="component" value="Unassembled WGS sequence"/>
</dbReference>
<gene>
    <name evidence="8" type="ORF">OHC33_007100</name>
</gene>
<dbReference type="GO" id="GO:0046872">
    <property type="term" value="F:metal ion binding"/>
    <property type="evidence" value="ECO:0007669"/>
    <property type="project" value="UniProtKB-KW"/>
</dbReference>
<dbReference type="SUPFAM" id="SSF51197">
    <property type="entry name" value="Clavaminate synthase-like"/>
    <property type="match status" value="1"/>
</dbReference>
<proteinExistence type="inferred from homology"/>
<protein>
    <recommendedName>
        <fullName evidence="7">TauD/TfdA-like domain-containing protein</fullName>
    </recommendedName>
</protein>
<evidence type="ECO:0000256" key="4">
    <source>
        <dbReference type="ARBA" id="ARBA00022964"/>
    </source>
</evidence>
<dbReference type="FunFam" id="3.60.130.10:FF:000003">
    <property type="entry name" value="Alpha-ketoglutarate-dependent taurine dioxygenase"/>
    <property type="match status" value="1"/>
</dbReference>
<evidence type="ECO:0000256" key="6">
    <source>
        <dbReference type="ARBA" id="ARBA00023004"/>
    </source>
</evidence>
<comment type="cofactor">
    <cofactor evidence="1">
        <name>Fe(2+)</name>
        <dbReference type="ChEBI" id="CHEBI:29033"/>
    </cofactor>
</comment>
<keyword evidence="3" id="KW-0479">Metal-binding</keyword>
<evidence type="ECO:0000259" key="7">
    <source>
        <dbReference type="Pfam" id="PF02668"/>
    </source>
</evidence>
<keyword evidence="9" id="KW-1185">Reference proteome</keyword>
<dbReference type="EMBL" id="JAKLMC020000018">
    <property type="protein sequence ID" value="KAK5951808.1"/>
    <property type="molecule type" value="Genomic_DNA"/>
</dbReference>
<comment type="caution">
    <text evidence="8">The sequence shown here is derived from an EMBL/GenBank/DDBJ whole genome shotgun (WGS) entry which is preliminary data.</text>
</comment>
<evidence type="ECO:0000313" key="9">
    <source>
        <dbReference type="Proteomes" id="UP001316803"/>
    </source>
</evidence>
<evidence type="ECO:0000313" key="8">
    <source>
        <dbReference type="EMBL" id="KAK5951808.1"/>
    </source>
</evidence>
<accession>A0AAN8ETF1</accession>
<dbReference type="InterPro" id="IPR042098">
    <property type="entry name" value="TauD-like_sf"/>
</dbReference>
<dbReference type="PANTHER" id="PTHR30468">
    <property type="entry name" value="ALPHA-KETOGLUTARATE-DEPENDENT SULFONATE DIOXYGENASE"/>
    <property type="match status" value="1"/>
</dbReference>
<sequence length="386" mass="43010">MAPIAVDPPVAAPVISKKKWTPVAAIKEITNTGPDGYNKDIEEGGDNPASYPKYLPRWSKGVSLPPLEPFEYVERGKFADPSFPNLLKEGVTVDDITPIMGAEVRGVQLSQLNDAGKDELALLVAQKRVLAFRDQDFAELPLQSAVDYVAYYGRLHVHPSSPTPTGFPQIHLIHRSQGDKTAGVLFKGRNNSVSWHSDVTYEKQPPGITFLYVLDCPPVGGDTLYIDAAAAYRRLSPAFQKRLHGLKAVHSGFEQAANAKSSGGESRRAPISTIHPLVRTHPATGEKILFYNPQFVRQIVGMKKEESDYLLNFLNMHMALSQDIQCRPRWRPGTVVVWDNRVTSHTAIVDWTTGDRRHLARITPQAEIPYETPWRLEEGDEDEDLE</sequence>
<dbReference type="InterPro" id="IPR003819">
    <property type="entry name" value="TauD/TfdA-like"/>
</dbReference>
<evidence type="ECO:0000256" key="3">
    <source>
        <dbReference type="ARBA" id="ARBA00022723"/>
    </source>
</evidence>
<dbReference type="AlphaFoldDB" id="A0AAN8ETF1"/>
<evidence type="ECO:0000256" key="2">
    <source>
        <dbReference type="ARBA" id="ARBA00005896"/>
    </source>
</evidence>
<feature type="domain" description="TauD/TfdA-like" evidence="7">
    <location>
        <begin position="93"/>
        <end position="363"/>
    </location>
</feature>
<dbReference type="GO" id="GO:0005737">
    <property type="term" value="C:cytoplasm"/>
    <property type="evidence" value="ECO:0007669"/>
    <property type="project" value="TreeGrafter"/>
</dbReference>
<dbReference type="PANTHER" id="PTHR30468:SF1">
    <property type="entry name" value="ALPHA-KETOGLUTARATE-DEPENDENT SULFONATE DIOXYGENASE"/>
    <property type="match status" value="1"/>
</dbReference>
<keyword evidence="5" id="KW-0560">Oxidoreductase</keyword>
<reference evidence="8 9" key="1">
    <citation type="submission" date="2022-12" db="EMBL/GenBank/DDBJ databases">
        <title>Genomic features and morphological characterization of a novel Knufia sp. strain isolated from spacecraft assembly facility.</title>
        <authorList>
            <person name="Teixeira M."/>
            <person name="Chander A.M."/>
            <person name="Stajich J.E."/>
            <person name="Venkateswaran K."/>
        </authorList>
    </citation>
    <scope>NUCLEOTIDE SEQUENCE [LARGE SCALE GENOMIC DNA]</scope>
    <source>
        <strain evidence="8 9">FJI-L2-BK-P2</strain>
    </source>
</reference>
<evidence type="ECO:0000256" key="1">
    <source>
        <dbReference type="ARBA" id="ARBA00001954"/>
    </source>
</evidence>
<keyword evidence="4" id="KW-0223">Dioxygenase</keyword>
<name>A0AAN8ETF1_9EURO</name>
<dbReference type="Gene3D" id="3.60.130.10">
    <property type="entry name" value="Clavaminate synthase-like"/>
    <property type="match status" value="1"/>
</dbReference>
<comment type="similarity">
    <text evidence="2">Belongs to the TfdA dioxygenase family.</text>
</comment>
<organism evidence="8 9">
    <name type="scientific">Knufia fluminis</name>
    <dbReference type="NCBI Taxonomy" id="191047"/>
    <lineage>
        <taxon>Eukaryota</taxon>
        <taxon>Fungi</taxon>
        <taxon>Dikarya</taxon>
        <taxon>Ascomycota</taxon>
        <taxon>Pezizomycotina</taxon>
        <taxon>Eurotiomycetes</taxon>
        <taxon>Chaetothyriomycetidae</taxon>
        <taxon>Chaetothyriales</taxon>
        <taxon>Trichomeriaceae</taxon>
        <taxon>Knufia</taxon>
    </lineage>
</organism>
<keyword evidence="6" id="KW-0408">Iron</keyword>